<dbReference type="Gene3D" id="3.30.160.60">
    <property type="entry name" value="Classic Zinc Finger"/>
    <property type="match status" value="1"/>
</dbReference>
<dbReference type="Pfam" id="PF13445">
    <property type="entry name" value="zf-RING_UBOX"/>
    <property type="match status" value="1"/>
</dbReference>
<keyword evidence="7 14" id="KW-0863">Zinc-finger</keyword>
<dbReference type="SUPFAM" id="SSF52540">
    <property type="entry name" value="P-loop containing nucleoside triphosphate hydrolases"/>
    <property type="match status" value="1"/>
</dbReference>
<dbReference type="Pfam" id="PF00643">
    <property type="entry name" value="zf-B_box"/>
    <property type="match status" value="1"/>
</dbReference>
<evidence type="ECO:0000256" key="12">
    <source>
        <dbReference type="PIRSR" id="PIRSR606689-1"/>
    </source>
</evidence>
<dbReference type="PROSITE" id="PS50089">
    <property type="entry name" value="ZF_RING_2"/>
    <property type="match status" value="1"/>
</dbReference>
<keyword evidence="10 12" id="KW-0342">GTP-binding</keyword>
<evidence type="ECO:0000256" key="6">
    <source>
        <dbReference type="ARBA" id="ARBA00022741"/>
    </source>
</evidence>
<keyword evidence="5 13" id="KW-0479">Metal-binding</keyword>
<evidence type="ECO:0000256" key="8">
    <source>
        <dbReference type="ARBA" id="ARBA00022786"/>
    </source>
</evidence>
<feature type="domain" description="RING-type" evidence="15">
    <location>
        <begin position="6"/>
        <end position="55"/>
    </location>
</feature>
<dbReference type="NCBIfam" id="TIGR00231">
    <property type="entry name" value="small_GTP"/>
    <property type="match status" value="1"/>
</dbReference>
<dbReference type="Gene3D" id="3.30.40.10">
    <property type="entry name" value="Zinc/RING finger domain, C3HC4 (zinc finger)"/>
    <property type="match status" value="1"/>
</dbReference>
<dbReference type="FunFam" id="3.40.50.300:FF:002374">
    <property type="entry name" value="E3 ubiquitin-protein ligase arc-1"/>
    <property type="match status" value="1"/>
</dbReference>
<dbReference type="EC" id="2.3.2.27" evidence="3"/>
<evidence type="ECO:0000256" key="4">
    <source>
        <dbReference type="ARBA" id="ARBA00022679"/>
    </source>
</evidence>
<dbReference type="PANTHER" id="PTHR47156">
    <property type="entry name" value="PROTEIN CBG20824"/>
    <property type="match status" value="1"/>
</dbReference>
<evidence type="ECO:0000313" key="17">
    <source>
        <dbReference type="EMBL" id="CAI5441511.1"/>
    </source>
</evidence>
<feature type="binding site" evidence="12">
    <location>
        <begin position="378"/>
        <end position="385"/>
    </location>
    <ligand>
        <name>GTP</name>
        <dbReference type="ChEBI" id="CHEBI:37565"/>
    </ligand>
</feature>
<gene>
    <name evidence="17" type="ORF">CAMP_LOCUS4148</name>
</gene>
<keyword evidence="8" id="KW-0833">Ubl conjugation pathway</keyword>
<organism evidence="17 18">
    <name type="scientific">Caenorhabditis angaria</name>
    <dbReference type="NCBI Taxonomy" id="860376"/>
    <lineage>
        <taxon>Eukaryota</taxon>
        <taxon>Metazoa</taxon>
        <taxon>Ecdysozoa</taxon>
        <taxon>Nematoda</taxon>
        <taxon>Chromadorea</taxon>
        <taxon>Rhabditida</taxon>
        <taxon>Rhabditina</taxon>
        <taxon>Rhabditomorpha</taxon>
        <taxon>Rhabditoidea</taxon>
        <taxon>Rhabditidae</taxon>
        <taxon>Peloderinae</taxon>
        <taxon>Caenorhabditis</taxon>
    </lineage>
</organism>
<keyword evidence="18" id="KW-1185">Reference proteome</keyword>
<dbReference type="SMART" id="SM00177">
    <property type="entry name" value="ARF"/>
    <property type="match status" value="1"/>
</dbReference>
<dbReference type="Gene3D" id="3.40.50.300">
    <property type="entry name" value="P-loop containing nucleotide triphosphate hydrolases"/>
    <property type="match status" value="1"/>
</dbReference>
<dbReference type="PROSITE" id="PS51417">
    <property type="entry name" value="ARF"/>
    <property type="match status" value="1"/>
</dbReference>
<dbReference type="InterPro" id="IPR027370">
    <property type="entry name" value="Znf-RING_euk"/>
</dbReference>
<evidence type="ECO:0000259" key="15">
    <source>
        <dbReference type="PROSITE" id="PS50089"/>
    </source>
</evidence>
<dbReference type="InterPro" id="IPR027417">
    <property type="entry name" value="P-loop_NTPase"/>
</dbReference>
<dbReference type="AlphaFoldDB" id="A0A9P1IAU3"/>
<dbReference type="SMART" id="SM00184">
    <property type="entry name" value="RING"/>
    <property type="match status" value="1"/>
</dbReference>
<sequence length="541" mass="60955">MNEYGCNVCEEEYSANDETKCPRVLTGCGHTICQGCATSIAQTGRPSSIFCPFDRISTVLPGGDIRNLKKNFALLELLERISDGSIIDRSQNEPFQIDKYAKERQLNIECDEDQCHVAVIYCTVCDSNLCESCAEITHSTNVLSKHKRVPLTDKPTPLVYCKLHASYCVEFVCKEEYCDSENRMMCLMCRDYGRHKGHRHIMIENELEELKEKLREFLNVLGKQTRIVDTSVRSLEIAIQDLSPGQEEGQLVETRQEVRAHFRQLRANLDRDESAAIDKLETYARERVESLTTNRDRLMAVSTKIGSTCIELQKALILEKGKLLEQKDDLIALAESTNAEPASIPDDSQLCTRIAFSISNDRRLHIGDFIDSRVVFLGLDGSGKTSIVRRLKKIPMESVLAPHPTIGFNVELIHYKNYRLSLWDVGGLPKLRHLWKHYYSNAQCILYIIDGDSYERYSESLRELTKTVGDPLVGTCPVFVGINRKDGTPLNGHLDALLSQISALPFQLQIFQCDAASGSGIDQLIDQITVSISRLNGEIPV</sequence>
<keyword evidence="6 12" id="KW-0547">Nucleotide-binding</keyword>
<dbReference type="InterPro" id="IPR017907">
    <property type="entry name" value="Znf_RING_CS"/>
</dbReference>
<feature type="binding site" evidence="13">
    <location>
        <position position="385"/>
    </location>
    <ligand>
        <name>Mg(2+)</name>
        <dbReference type="ChEBI" id="CHEBI:18420"/>
    </ligand>
</feature>
<evidence type="ECO:0000256" key="11">
    <source>
        <dbReference type="ARBA" id="ARBA00061142"/>
    </source>
</evidence>
<dbReference type="SUPFAM" id="SSF57850">
    <property type="entry name" value="RING/U-box"/>
    <property type="match status" value="1"/>
</dbReference>
<dbReference type="EMBL" id="CANHGI010000002">
    <property type="protein sequence ID" value="CAI5441511.1"/>
    <property type="molecule type" value="Genomic_DNA"/>
</dbReference>
<name>A0A9P1IAU3_9PELO</name>
<evidence type="ECO:0000256" key="14">
    <source>
        <dbReference type="PROSITE-ProRule" id="PRU00024"/>
    </source>
</evidence>
<dbReference type="InterPro" id="IPR005225">
    <property type="entry name" value="Small_GTP-bd"/>
</dbReference>
<reference evidence="17" key="1">
    <citation type="submission" date="2022-11" db="EMBL/GenBank/DDBJ databases">
        <authorList>
            <person name="Kikuchi T."/>
        </authorList>
    </citation>
    <scope>NUCLEOTIDE SEQUENCE</scope>
    <source>
        <strain evidence="17">PS1010</strain>
    </source>
</reference>
<evidence type="ECO:0000256" key="7">
    <source>
        <dbReference type="ARBA" id="ARBA00022771"/>
    </source>
</evidence>
<feature type="domain" description="B box-type" evidence="16">
    <location>
        <begin position="105"/>
        <end position="151"/>
    </location>
</feature>
<comment type="pathway">
    <text evidence="2">Protein modification; protein ubiquitination.</text>
</comment>
<keyword evidence="4" id="KW-0808">Transferase</keyword>
<dbReference type="PROSITE" id="PS00518">
    <property type="entry name" value="ZF_RING_1"/>
    <property type="match status" value="1"/>
</dbReference>
<comment type="similarity">
    <text evidence="11">In the C-terminal section; belongs to the small GTPase superfamily. Arf family.</text>
</comment>
<dbReference type="GO" id="GO:0005525">
    <property type="term" value="F:GTP binding"/>
    <property type="evidence" value="ECO:0007669"/>
    <property type="project" value="UniProtKB-KW"/>
</dbReference>
<dbReference type="PANTHER" id="PTHR47156:SF10">
    <property type="entry name" value="E3 UBIQUITIN-PROTEIN LIGASE TRIM-21-RELATED"/>
    <property type="match status" value="1"/>
</dbReference>
<evidence type="ECO:0000256" key="5">
    <source>
        <dbReference type="ARBA" id="ARBA00022723"/>
    </source>
</evidence>
<dbReference type="PROSITE" id="PS50119">
    <property type="entry name" value="ZF_BBOX"/>
    <property type="match status" value="1"/>
</dbReference>
<dbReference type="Pfam" id="PF00025">
    <property type="entry name" value="Arf"/>
    <property type="match status" value="1"/>
</dbReference>
<proteinExistence type="inferred from homology"/>
<dbReference type="FunFam" id="3.30.40.10:FF:000130">
    <property type="entry name" value="E3 ubiquitin-protein ligase TRIM23"/>
    <property type="match status" value="1"/>
</dbReference>
<dbReference type="GO" id="GO:0008270">
    <property type="term" value="F:zinc ion binding"/>
    <property type="evidence" value="ECO:0007669"/>
    <property type="project" value="UniProtKB-KW"/>
</dbReference>
<dbReference type="InterPro" id="IPR001841">
    <property type="entry name" value="Znf_RING"/>
</dbReference>
<accession>A0A9P1IAU3</accession>
<feature type="binding site" evidence="12">
    <location>
        <position position="427"/>
    </location>
    <ligand>
        <name>GTP</name>
        <dbReference type="ChEBI" id="CHEBI:37565"/>
    </ligand>
</feature>
<protein>
    <recommendedName>
        <fullName evidence="3">RING-type E3 ubiquitin transferase</fullName>
        <ecNumber evidence="3">2.3.2.27</ecNumber>
    </recommendedName>
</protein>
<comment type="catalytic activity">
    <reaction evidence="1">
        <text>S-ubiquitinyl-[E2 ubiquitin-conjugating enzyme]-L-cysteine + [acceptor protein]-L-lysine = [E2 ubiquitin-conjugating enzyme]-L-cysteine + N(6)-ubiquitinyl-[acceptor protein]-L-lysine.</text>
        <dbReference type="EC" id="2.3.2.27"/>
    </reaction>
</comment>
<feature type="binding site" evidence="12">
    <location>
        <begin position="483"/>
        <end position="486"/>
    </location>
    <ligand>
        <name>GTP</name>
        <dbReference type="ChEBI" id="CHEBI:37565"/>
    </ligand>
</feature>
<evidence type="ECO:0000256" key="1">
    <source>
        <dbReference type="ARBA" id="ARBA00000900"/>
    </source>
</evidence>
<dbReference type="PRINTS" id="PR00328">
    <property type="entry name" value="SAR1GTPBP"/>
</dbReference>
<dbReference type="CDD" id="cd19773">
    <property type="entry name" value="Bbox2_TRIM23_C-IX_rpt1"/>
    <property type="match status" value="1"/>
</dbReference>
<evidence type="ECO:0000256" key="10">
    <source>
        <dbReference type="ARBA" id="ARBA00023134"/>
    </source>
</evidence>
<dbReference type="InterPro" id="IPR006689">
    <property type="entry name" value="Small_GTPase_ARF/SAR"/>
</dbReference>
<dbReference type="InterPro" id="IPR052667">
    <property type="entry name" value="E3_ubiquitin-ligase_RING"/>
</dbReference>
<evidence type="ECO:0000259" key="16">
    <source>
        <dbReference type="PROSITE" id="PS50119"/>
    </source>
</evidence>
<dbReference type="Proteomes" id="UP001152747">
    <property type="component" value="Unassembled WGS sequence"/>
</dbReference>
<dbReference type="GO" id="GO:0003924">
    <property type="term" value="F:GTPase activity"/>
    <property type="evidence" value="ECO:0007669"/>
    <property type="project" value="InterPro"/>
</dbReference>
<evidence type="ECO:0000256" key="3">
    <source>
        <dbReference type="ARBA" id="ARBA00012483"/>
    </source>
</evidence>
<dbReference type="InterPro" id="IPR003649">
    <property type="entry name" value="Bbox_C"/>
</dbReference>
<dbReference type="SMART" id="SM00502">
    <property type="entry name" value="BBC"/>
    <property type="match status" value="1"/>
</dbReference>
<dbReference type="InterPro" id="IPR013083">
    <property type="entry name" value="Znf_RING/FYVE/PHD"/>
</dbReference>
<dbReference type="SMART" id="SM00178">
    <property type="entry name" value="SAR"/>
    <property type="match status" value="1"/>
</dbReference>
<dbReference type="CDD" id="cd19774">
    <property type="entry name" value="Bbox2_TRIM23_C-IX_rpt2"/>
    <property type="match status" value="1"/>
</dbReference>
<dbReference type="SUPFAM" id="SSF57845">
    <property type="entry name" value="B-box zinc-binding domain"/>
    <property type="match status" value="1"/>
</dbReference>
<dbReference type="InterPro" id="IPR000315">
    <property type="entry name" value="Znf_B-box"/>
</dbReference>
<feature type="binding site" evidence="13">
    <location>
        <position position="405"/>
    </location>
    <ligand>
        <name>Mg(2+)</name>
        <dbReference type="ChEBI" id="CHEBI:18420"/>
    </ligand>
</feature>
<dbReference type="CDD" id="cd00878">
    <property type="entry name" value="Arf_Arl"/>
    <property type="match status" value="1"/>
</dbReference>
<dbReference type="GO" id="GO:0061630">
    <property type="term" value="F:ubiquitin protein ligase activity"/>
    <property type="evidence" value="ECO:0007669"/>
    <property type="project" value="UniProtKB-EC"/>
</dbReference>
<keyword evidence="9" id="KW-0862">Zinc</keyword>
<evidence type="ECO:0000256" key="2">
    <source>
        <dbReference type="ARBA" id="ARBA00004906"/>
    </source>
</evidence>
<keyword evidence="13" id="KW-0460">Magnesium</keyword>
<evidence type="ECO:0000256" key="13">
    <source>
        <dbReference type="PIRSR" id="PIRSR606689-2"/>
    </source>
</evidence>
<evidence type="ECO:0000256" key="9">
    <source>
        <dbReference type="ARBA" id="ARBA00022833"/>
    </source>
</evidence>
<comment type="caution">
    <text evidence="17">The sequence shown here is derived from an EMBL/GenBank/DDBJ whole genome shotgun (WGS) entry which is preliminary data.</text>
</comment>
<evidence type="ECO:0000313" key="18">
    <source>
        <dbReference type="Proteomes" id="UP001152747"/>
    </source>
</evidence>
<dbReference type="OrthoDB" id="2011769at2759"/>